<evidence type="ECO:0000313" key="2">
    <source>
        <dbReference type="Proteomes" id="UP001315967"/>
    </source>
</evidence>
<dbReference type="Proteomes" id="UP001315967">
    <property type="component" value="Chromosome"/>
</dbReference>
<organism evidence="1 2">
    <name type="scientific">Fundicoccus culcitae</name>
    <dbReference type="NCBI Taxonomy" id="2969821"/>
    <lineage>
        <taxon>Bacteria</taxon>
        <taxon>Bacillati</taxon>
        <taxon>Bacillota</taxon>
        <taxon>Bacilli</taxon>
        <taxon>Lactobacillales</taxon>
        <taxon>Aerococcaceae</taxon>
        <taxon>Fundicoccus</taxon>
    </lineage>
</organism>
<keyword evidence="2" id="KW-1185">Reference proteome</keyword>
<name>A0ABY5PA12_9LACT</name>
<sequence>MDGIPIRIHMYFDPQKAVLDEKALYDDIQRKEQALQELIKQKAIKATTKKYFTVTESGDKTIEYQLDYDKVDALKDRLGYFALV</sequence>
<reference evidence="1 2" key="1">
    <citation type="submission" date="2022-08" db="EMBL/GenBank/DDBJ databases">
        <title>Aerococcaceae sp. nov isolated from spoiled eye mask.</title>
        <authorList>
            <person name="Zhou G."/>
            <person name="Xie X.-B."/>
            <person name="Shi Q.-S."/>
            <person name="Wang Y.-S."/>
            <person name="Wen X."/>
            <person name="Peng H."/>
            <person name="Yang X.-J."/>
            <person name="Tao H.-B."/>
            <person name="Huang X.-M."/>
        </authorList>
    </citation>
    <scope>NUCLEOTIDE SEQUENCE [LARGE SCALE GENOMIC DNA]</scope>
    <source>
        <strain evidence="2">DM20194951</strain>
    </source>
</reference>
<protein>
    <submittedName>
        <fullName evidence="1">Uncharacterized protein</fullName>
    </submittedName>
</protein>
<accession>A0ABY5PA12</accession>
<gene>
    <name evidence="1" type="ORF">NRE15_06140</name>
</gene>
<dbReference type="EMBL" id="CP102453">
    <property type="protein sequence ID" value="UUX35220.1"/>
    <property type="molecule type" value="Genomic_DNA"/>
</dbReference>
<proteinExistence type="predicted"/>
<evidence type="ECO:0000313" key="1">
    <source>
        <dbReference type="EMBL" id="UUX35220.1"/>
    </source>
</evidence>
<dbReference type="RefSeq" id="WP_313794713.1">
    <property type="nucleotide sequence ID" value="NZ_CP102453.1"/>
</dbReference>